<reference evidence="3 4" key="1">
    <citation type="journal article" date="2019" name="Int. J. Syst. Evol. Microbiol.">
        <title>The Global Catalogue of Microorganisms (GCM) 10K type strain sequencing project: providing services to taxonomists for standard genome sequencing and annotation.</title>
        <authorList>
            <consortium name="The Broad Institute Genomics Platform"/>
            <consortium name="The Broad Institute Genome Sequencing Center for Infectious Disease"/>
            <person name="Wu L."/>
            <person name="Ma J."/>
        </authorList>
    </citation>
    <scope>NUCLEOTIDE SEQUENCE [LARGE SCALE GENOMIC DNA]</scope>
    <source>
        <strain evidence="3 4">JCM 10425</strain>
    </source>
</reference>
<organism evidence="3 4">
    <name type="scientific">Cryptosporangium japonicum</name>
    <dbReference type="NCBI Taxonomy" id="80872"/>
    <lineage>
        <taxon>Bacteria</taxon>
        <taxon>Bacillati</taxon>
        <taxon>Actinomycetota</taxon>
        <taxon>Actinomycetes</taxon>
        <taxon>Cryptosporangiales</taxon>
        <taxon>Cryptosporangiaceae</taxon>
        <taxon>Cryptosporangium</taxon>
    </lineage>
</organism>
<keyword evidence="2" id="KW-0812">Transmembrane</keyword>
<name>A0ABN0UE87_9ACTN</name>
<evidence type="ECO:0000313" key="4">
    <source>
        <dbReference type="Proteomes" id="UP001500967"/>
    </source>
</evidence>
<feature type="transmembrane region" description="Helical" evidence="2">
    <location>
        <begin position="52"/>
        <end position="69"/>
    </location>
</feature>
<evidence type="ECO:0000313" key="3">
    <source>
        <dbReference type="EMBL" id="GAA0247667.1"/>
    </source>
</evidence>
<keyword evidence="4" id="KW-1185">Reference proteome</keyword>
<comment type="caution">
    <text evidence="3">The sequence shown here is derived from an EMBL/GenBank/DDBJ whole genome shotgun (WGS) entry which is preliminary data.</text>
</comment>
<dbReference type="RefSeq" id="WP_344649994.1">
    <property type="nucleotide sequence ID" value="NZ_BAAAGX010000014.1"/>
</dbReference>
<keyword evidence="2" id="KW-1133">Transmembrane helix</keyword>
<feature type="compositionally biased region" description="Pro residues" evidence="1">
    <location>
        <begin position="202"/>
        <end position="220"/>
    </location>
</feature>
<sequence length="220" mass="23467">MAGKRVGRWALLVLVVAPAALVAGAGLIVGAVADIVGGRSDQGSPPTADDAGWAGAGVAAIVVLAVWWWATRKPPVLPVVAVSALAVVICTVPLWKRYNTVDVTASGFRRAEYTFSWTFRVWNGAGHRVRVCVGDTGRCAEGRRALVLEPGQRGSVEDTGGVGRYTLTIVEPGRWARRDARVTIEEPDPDDEPYQPGVPAQPYVPPPPVPPPYVPMVPYR</sequence>
<proteinExistence type="predicted"/>
<evidence type="ECO:0000256" key="2">
    <source>
        <dbReference type="SAM" id="Phobius"/>
    </source>
</evidence>
<protein>
    <submittedName>
        <fullName evidence="3">Uncharacterized protein</fullName>
    </submittedName>
</protein>
<feature type="region of interest" description="Disordered" evidence="1">
    <location>
        <begin position="182"/>
        <end position="220"/>
    </location>
</feature>
<accession>A0ABN0UE87</accession>
<dbReference type="EMBL" id="BAAAGX010000014">
    <property type="protein sequence ID" value="GAA0247667.1"/>
    <property type="molecule type" value="Genomic_DNA"/>
</dbReference>
<dbReference type="Proteomes" id="UP001500967">
    <property type="component" value="Unassembled WGS sequence"/>
</dbReference>
<evidence type="ECO:0000256" key="1">
    <source>
        <dbReference type="SAM" id="MobiDB-lite"/>
    </source>
</evidence>
<feature type="transmembrane region" description="Helical" evidence="2">
    <location>
        <begin position="76"/>
        <end position="95"/>
    </location>
</feature>
<keyword evidence="2" id="KW-0472">Membrane</keyword>
<gene>
    <name evidence="3" type="ORF">GCM10009539_36190</name>
</gene>